<accession>A0A1Y5HVL8</accession>
<gene>
    <name evidence="1" type="ORF">A9R00_01420</name>
</gene>
<sequence>MTKRYHIRRAESADSEALITLINDTPQEGSISLNFERTPNFFHATHTTTSDPEVWLMEDTEEKRLAASFSIGKRLVYINGEKRWTRYGNDLRIHQDYKGGRTLFRLFKKYRDLMQDEWMQTVILEENKASIETVGSGRLSLPNYHPAGNLVTHMVALNQKVGISEHTIRQANASDSAQMQEFFEQHAKQKQFYPCYDFSNIESDDPYYRNLKFEQYYLCFEDKELVAVAGLWDQKSFKQTRFLSYNGKMKLLRHISNISSTLFGGLNLPKPGSLGNYISLHSVLCKNNDPSYLKSLVAEILSTYRKSSYDALIVGFDKNDPLHQAIENLKRHSLSSNHYLASYGKEPDILTQPSAPKLMYLEPCRL</sequence>
<dbReference type="Proteomes" id="UP000227088">
    <property type="component" value="Unassembled WGS sequence"/>
</dbReference>
<dbReference type="EMBL" id="MABE01000085">
    <property type="protein sequence ID" value="OUS41348.1"/>
    <property type="molecule type" value="Genomic_DNA"/>
</dbReference>
<evidence type="ECO:0000313" key="2">
    <source>
        <dbReference type="Proteomes" id="UP000227088"/>
    </source>
</evidence>
<proteinExistence type="predicted"/>
<evidence type="ECO:0000313" key="1">
    <source>
        <dbReference type="EMBL" id="OUS41348.1"/>
    </source>
</evidence>
<organism evidence="1 2">
    <name type="scientific">Oleispira antarctica</name>
    <dbReference type="NCBI Taxonomy" id="188908"/>
    <lineage>
        <taxon>Bacteria</taxon>
        <taxon>Pseudomonadati</taxon>
        <taxon>Pseudomonadota</taxon>
        <taxon>Gammaproteobacteria</taxon>
        <taxon>Oceanospirillales</taxon>
        <taxon>Oceanospirillaceae</taxon>
        <taxon>Oleispira</taxon>
    </lineage>
</organism>
<protein>
    <recommendedName>
        <fullName evidence="3">N-acetyltransferase domain-containing protein</fullName>
    </recommendedName>
</protein>
<reference evidence="2" key="1">
    <citation type="journal article" date="2017" name="Proc. Natl. Acad. Sci. U.S.A.">
        <title>Simulation of Deepwater Horizon oil plume reveals substrate specialization within a complex community of hydrocarbon degraders.</title>
        <authorList>
            <person name="Hu P."/>
            <person name="Dubinsky E.A."/>
            <person name="Probst A.J."/>
            <person name="Wang J."/>
            <person name="Sieber C.M.K."/>
            <person name="Tom L.M."/>
            <person name="Gardinali P."/>
            <person name="Banfield J.F."/>
            <person name="Atlas R.M."/>
            <person name="Andersen G.L."/>
        </authorList>
    </citation>
    <scope>NUCLEOTIDE SEQUENCE [LARGE SCALE GENOMIC DNA]</scope>
</reference>
<dbReference type="AlphaFoldDB" id="A0A1Y5HVL8"/>
<evidence type="ECO:0008006" key="3">
    <source>
        <dbReference type="Google" id="ProtNLM"/>
    </source>
</evidence>
<name>A0A1Y5HVL8_OLEAN</name>
<comment type="caution">
    <text evidence="1">The sequence shown here is derived from an EMBL/GenBank/DDBJ whole genome shotgun (WGS) entry which is preliminary data.</text>
</comment>